<accession>A0ABW2KGW3</accession>
<evidence type="ECO:0000256" key="2">
    <source>
        <dbReference type="SAM" id="Phobius"/>
    </source>
</evidence>
<keyword evidence="4" id="KW-1185">Reference proteome</keyword>
<evidence type="ECO:0000313" key="3">
    <source>
        <dbReference type="EMBL" id="MFC7328367.1"/>
    </source>
</evidence>
<dbReference type="RefSeq" id="WP_379871030.1">
    <property type="nucleotide sequence ID" value="NZ_JBHTBH010000005.1"/>
</dbReference>
<proteinExistence type="predicted"/>
<feature type="transmembrane region" description="Helical" evidence="2">
    <location>
        <begin position="222"/>
        <end position="244"/>
    </location>
</feature>
<feature type="compositionally biased region" description="Basic residues" evidence="1">
    <location>
        <begin position="95"/>
        <end position="117"/>
    </location>
</feature>
<feature type="compositionally biased region" description="Basic and acidic residues" evidence="1">
    <location>
        <begin position="57"/>
        <end position="71"/>
    </location>
</feature>
<sequence>MSNSDSTDPTRRRGSRRSRSSEPRGGRGGRRAAGRRAAVDDRPDDRGRRAQGPAGGRGRDSEYGGYDHDEYAYDDEYAYEYEEPAGDPDAEPGRAHGRSARSGGRKRGAKQGRKSGKSTKSGLMGRFGGFGGRAGAAAASAAAAEAGDPAGTEAKEPGGRRAASGTGARRGRRAAGTTTSGPIDQVSRFSASALKRVTVLGDRPSQMVYTLAEQSQRKRGTYLLGGILGLLGVTLVALLGVLGYQLVAAPSDGPGEASTQIVAPPEGHSTLQPELFHAQPQQDIFAPIAERAEDAEPLTVEQVFNPAEKLELSPFELTLRDSEVTDTCTAMVWGEDLAQALADGACTSAARGVYLDENETYVAQFTLFDLADADAAAAVSEELDPQAMPGFVLPMNDEIPGLHEGYSQATSQVMGHYLAVFWVARADGAEPEDDESMATLNVVAMDAAVSVYQQVSAATEGEDEG</sequence>
<dbReference type="EMBL" id="JBHTBH010000005">
    <property type="protein sequence ID" value="MFC7328367.1"/>
    <property type="molecule type" value="Genomic_DNA"/>
</dbReference>
<feature type="compositionally biased region" description="Acidic residues" evidence="1">
    <location>
        <begin position="72"/>
        <end position="90"/>
    </location>
</feature>
<comment type="caution">
    <text evidence="3">The sequence shown here is derived from an EMBL/GenBank/DDBJ whole genome shotgun (WGS) entry which is preliminary data.</text>
</comment>
<gene>
    <name evidence="3" type="ORF">ACFQRF_11490</name>
</gene>
<dbReference type="Proteomes" id="UP001596540">
    <property type="component" value="Unassembled WGS sequence"/>
</dbReference>
<keyword evidence="2" id="KW-0472">Membrane</keyword>
<keyword evidence="2" id="KW-1133">Transmembrane helix</keyword>
<protein>
    <submittedName>
        <fullName evidence="3">Uncharacterized protein</fullName>
    </submittedName>
</protein>
<evidence type="ECO:0000313" key="4">
    <source>
        <dbReference type="Proteomes" id="UP001596540"/>
    </source>
</evidence>
<feature type="region of interest" description="Disordered" evidence="1">
    <location>
        <begin position="147"/>
        <end position="184"/>
    </location>
</feature>
<keyword evidence="2" id="KW-0812">Transmembrane</keyword>
<feature type="compositionally biased region" description="Basic and acidic residues" evidence="1">
    <location>
        <begin position="37"/>
        <end position="48"/>
    </location>
</feature>
<name>A0ABW2KGW3_9ACTN</name>
<evidence type="ECO:0000256" key="1">
    <source>
        <dbReference type="SAM" id="MobiDB-lite"/>
    </source>
</evidence>
<feature type="region of interest" description="Disordered" evidence="1">
    <location>
        <begin position="1"/>
        <end position="127"/>
    </location>
</feature>
<organism evidence="3 4">
    <name type="scientific">Marinactinospora rubrisoli</name>
    <dbReference type="NCBI Taxonomy" id="2715399"/>
    <lineage>
        <taxon>Bacteria</taxon>
        <taxon>Bacillati</taxon>
        <taxon>Actinomycetota</taxon>
        <taxon>Actinomycetes</taxon>
        <taxon>Streptosporangiales</taxon>
        <taxon>Nocardiopsidaceae</taxon>
        <taxon>Marinactinospora</taxon>
    </lineage>
</organism>
<reference evidence="4" key="1">
    <citation type="journal article" date="2019" name="Int. J. Syst. Evol. Microbiol.">
        <title>The Global Catalogue of Microorganisms (GCM) 10K type strain sequencing project: providing services to taxonomists for standard genome sequencing and annotation.</title>
        <authorList>
            <consortium name="The Broad Institute Genomics Platform"/>
            <consortium name="The Broad Institute Genome Sequencing Center for Infectious Disease"/>
            <person name="Wu L."/>
            <person name="Ma J."/>
        </authorList>
    </citation>
    <scope>NUCLEOTIDE SEQUENCE [LARGE SCALE GENOMIC DNA]</scope>
    <source>
        <strain evidence="4">CGMCC 4.7382</strain>
    </source>
</reference>